<sequence>MRTLSCRGSVTAINSQEELCRSRSEKMETVTVQIGSICNVTHHKWAFLRYRWKQDLRFHNSMARLAPRDNPFLPKRRRNVYLFAASSQKKALKRCVALSDRTCHYAESNRTDQAVAHGVNQTCRRYKKGVAINEETRKGRPVTSPRYRSWRINGFARPSSG</sequence>
<evidence type="ECO:0000313" key="1">
    <source>
        <dbReference type="EMBL" id="SEP65406.1"/>
    </source>
</evidence>
<proteinExistence type="predicted"/>
<dbReference type="EMBL" id="FOEV01000001">
    <property type="protein sequence ID" value="SEP65406.1"/>
    <property type="molecule type" value="Genomic_DNA"/>
</dbReference>
<dbReference type="Proteomes" id="UP000183210">
    <property type="component" value="Unassembled WGS sequence"/>
</dbReference>
<evidence type="ECO:0000313" key="2">
    <source>
        <dbReference type="Proteomes" id="UP000183210"/>
    </source>
</evidence>
<organism evidence="1 2">
    <name type="scientific">Pseudomonas lutea</name>
    <dbReference type="NCBI Taxonomy" id="243924"/>
    <lineage>
        <taxon>Bacteria</taxon>
        <taxon>Pseudomonadati</taxon>
        <taxon>Pseudomonadota</taxon>
        <taxon>Gammaproteobacteria</taxon>
        <taxon>Pseudomonadales</taxon>
        <taxon>Pseudomonadaceae</taxon>
        <taxon>Pseudomonas</taxon>
    </lineage>
</organism>
<comment type="caution">
    <text evidence="1">The sequence shown here is derived from an EMBL/GenBank/DDBJ whole genome shotgun (WGS) entry which is preliminary data.</text>
</comment>
<dbReference type="AlphaFoldDB" id="A0A9X8M8Z8"/>
<reference evidence="1 2" key="1">
    <citation type="submission" date="2016-10" db="EMBL/GenBank/DDBJ databases">
        <authorList>
            <person name="Varghese N."/>
            <person name="Submissions S."/>
        </authorList>
    </citation>
    <scope>NUCLEOTIDE SEQUENCE [LARGE SCALE GENOMIC DNA]</scope>
    <source>
        <strain evidence="1 2">LMG 21974</strain>
    </source>
</reference>
<accession>A0A9X8M8Z8</accession>
<name>A0A9X8M8Z8_9PSED</name>
<gene>
    <name evidence="1" type="ORF">SAMN05216409_101413</name>
</gene>
<protein>
    <submittedName>
        <fullName evidence="1">Uncharacterized protein</fullName>
    </submittedName>
</protein>